<comment type="caution">
    <text evidence="2">The sequence shown here is derived from an EMBL/GenBank/DDBJ whole genome shotgun (WGS) entry which is preliminary data.</text>
</comment>
<keyword evidence="3" id="KW-1185">Reference proteome</keyword>
<keyword evidence="2" id="KW-0560">Oxidoreductase</keyword>
<protein>
    <submittedName>
        <fullName evidence="2">Antibiotic biosynthesis monooxygenase</fullName>
    </submittedName>
</protein>
<dbReference type="GO" id="GO:0004497">
    <property type="term" value="F:monooxygenase activity"/>
    <property type="evidence" value="ECO:0007669"/>
    <property type="project" value="UniProtKB-KW"/>
</dbReference>
<dbReference type="InterPro" id="IPR007138">
    <property type="entry name" value="ABM_dom"/>
</dbReference>
<sequence length="95" mass="11068">MEVINVELQVKDEKRADYEKFVRELVNKSLAEKGNLAYAHFKKIDCQDTYEIIEHWRDQAAVATHNETAHFKRFLSEINDYLVTPPAILRMTAAS</sequence>
<organism evidence="2 3">
    <name type="scientific">Periweissella beninensis</name>
    <dbReference type="NCBI Taxonomy" id="504936"/>
    <lineage>
        <taxon>Bacteria</taxon>
        <taxon>Bacillati</taxon>
        <taxon>Bacillota</taxon>
        <taxon>Bacilli</taxon>
        <taxon>Lactobacillales</taxon>
        <taxon>Lactobacillaceae</taxon>
        <taxon>Periweissella</taxon>
    </lineage>
</organism>
<gene>
    <name evidence="2" type="ORF">KAK10_07580</name>
</gene>
<dbReference type="Pfam" id="PF03992">
    <property type="entry name" value="ABM"/>
    <property type="match status" value="1"/>
</dbReference>
<evidence type="ECO:0000313" key="2">
    <source>
        <dbReference type="EMBL" id="MCM2437767.1"/>
    </source>
</evidence>
<accession>A0ABT0VMY2</accession>
<keyword evidence="2" id="KW-0503">Monooxygenase</keyword>
<name>A0ABT0VMY2_9LACO</name>
<proteinExistence type="predicted"/>
<dbReference type="InterPro" id="IPR011008">
    <property type="entry name" value="Dimeric_a/b-barrel"/>
</dbReference>
<dbReference type="PANTHER" id="PTHR33336">
    <property type="entry name" value="QUINOL MONOOXYGENASE YGIN-RELATED"/>
    <property type="match status" value="1"/>
</dbReference>
<dbReference type="SUPFAM" id="SSF54909">
    <property type="entry name" value="Dimeric alpha+beta barrel"/>
    <property type="match status" value="1"/>
</dbReference>
<dbReference type="EMBL" id="JAGMVS010000068">
    <property type="protein sequence ID" value="MCM2437767.1"/>
    <property type="molecule type" value="Genomic_DNA"/>
</dbReference>
<dbReference type="Proteomes" id="UP001057481">
    <property type="component" value="Unassembled WGS sequence"/>
</dbReference>
<evidence type="ECO:0000313" key="3">
    <source>
        <dbReference type="Proteomes" id="UP001057481"/>
    </source>
</evidence>
<dbReference type="Gene3D" id="3.30.70.100">
    <property type="match status" value="1"/>
</dbReference>
<dbReference type="PANTHER" id="PTHR33336:SF3">
    <property type="entry name" value="ABM DOMAIN-CONTAINING PROTEIN"/>
    <property type="match status" value="1"/>
</dbReference>
<reference evidence="2" key="1">
    <citation type="submission" date="2021-04" db="EMBL/GenBank/DDBJ databases">
        <title>Taxonomic assessment of Weissella genus.</title>
        <authorList>
            <person name="Fanelli F."/>
            <person name="Chieffi D."/>
            <person name="Dell'Aquila A."/>
            <person name="Gyu-Sung C."/>
            <person name="Franz C.M.A.P."/>
            <person name="Fusco V."/>
        </authorList>
    </citation>
    <scope>NUCLEOTIDE SEQUENCE</scope>
    <source>
        <strain evidence="2">LMG 25373</strain>
    </source>
</reference>
<evidence type="ECO:0000259" key="1">
    <source>
        <dbReference type="PROSITE" id="PS51725"/>
    </source>
</evidence>
<dbReference type="RefSeq" id="WP_205143678.1">
    <property type="nucleotide sequence ID" value="NZ_JAFBDN010000009.1"/>
</dbReference>
<feature type="domain" description="ABM" evidence="1">
    <location>
        <begin position="2"/>
        <end position="91"/>
    </location>
</feature>
<dbReference type="PROSITE" id="PS51725">
    <property type="entry name" value="ABM"/>
    <property type="match status" value="1"/>
</dbReference>
<dbReference type="InterPro" id="IPR050744">
    <property type="entry name" value="AI-2_Isomerase_LsrG"/>
</dbReference>